<feature type="compositionally biased region" description="Polar residues" evidence="2">
    <location>
        <begin position="346"/>
        <end position="363"/>
    </location>
</feature>
<name>A0AAD9I376_9PEZI</name>
<dbReference type="CDD" id="cd08204">
    <property type="entry name" value="ArfGap"/>
    <property type="match status" value="1"/>
</dbReference>
<dbReference type="Gene3D" id="1.10.8.10">
    <property type="entry name" value="DNA helicase RuvA subunit, C-terminal domain"/>
    <property type="match status" value="1"/>
</dbReference>
<dbReference type="GO" id="GO:0005737">
    <property type="term" value="C:cytoplasm"/>
    <property type="evidence" value="ECO:0007669"/>
    <property type="project" value="TreeGrafter"/>
</dbReference>
<dbReference type="Pfam" id="PF01412">
    <property type="entry name" value="ArfGap"/>
    <property type="match status" value="1"/>
</dbReference>
<dbReference type="SUPFAM" id="SSF57863">
    <property type="entry name" value="ArfGap/RecO-like zinc finger"/>
    <property type="match status" value="1"/>
</dbReference>
<feature type="compositionally biased region" description="Low complexity" evidence="2">
    <location>
        <begin position="317"/>
        <end position="336"/>
    </location>
</feature>
<dbReference type="InterPro" id="IPR038508">
    <property type="entry name" value="ArfGAP_dom_sf"/>
</dbReference>
<keyword evidence="1" id="KW-0862">Zinc</keyword>
<dbReference type="SMART" id="SM00105">
    <property type="entry name" value="ArfGap"/>
    <property type="match status" value="1"/>
</dbReference>
<protein>
    <recommendedName>
        <fullName evidence="3">Arf-GAP domain-containing protein</fullName>
    </recommendedName>
</protein>
<dbReference type="AlphaFoldDB" id="A0AAD9I376"/>
<dbReference type="SUPFAM" id="SSF46934">
    <property type="entry name" value="UBA-like"/>
    <property type="match status" value="1"/>
</dbReference>
<evidence type="ECO:0000256" key="2">
    <source>
        <dbReference type="SAM" id="MobiDB-lite"/>
    </source>
</evidence>
<proteinExistence type="predicted"/>
<feature type="compositionally biased region" description="Polar residues" evidence="2">
    <location>
        <begin position="275"/>
        <end position="288"/>
    </location>
</feature>
<dbReference type="InterPro" id="IPR051718">
    <property type="entry name" value="ARF_GTPase-activating"/>
</dbReference>
<dbReference type="Gene3D" id="1.10.220.150">
    <property type="entry name" value="Arf GTPase activating protein"/>
    <property type="match status" value="1"/>
</dbReference>
<feature type="compositionally biased region" description="Polar residues" evidence="2">
    <location>
        <begin position="371"/>
        <end position="392"/>
    </location>
</feature>
<feature type="domain" description="Arf-GAP" evidence="3">
    <location>
        <begin position="15"/>
        <end position="123"/>
    </location>
</feature>
<organism evidence="4 5">
    <name type="scientific">Phyllachora maydis</name>
    <dbReference type="NCBI Taxonomy" id="1825666"/>
    <lineage>
        <taxon>Eukaryota</taxon>
        <taxon>Fungi</taxon>
        <taxon>Dikarya</taxon>
        <taxon>Ascomycota</taxon>
        <taxon>Pezizomycotina</taxon>
        <taxon>Sordariomycetes</taxon>
        <taxon>Sordariomycetidae</taxon>
        <taxon>Phyllachorales</taxon>
        <taxon>Phyllachoraceae</taxon>
        <taxon>Phyllachora</taxon>
    </lineage>
</organism>
<evidence type="ECO:0000313" key="5">
    <source>
        <dbReference type="Proteomes" id="UP001217918"/>
    </source>
</evidence>
<reference evidence="4" key="1">
    <citation type="journal article" date="2023" name="Mol. Plant Microbe Interact.">
        <title>Elucidating the Obligate Nature and Biological Capacity of an Invasive Fungal Corn Pathogen.</title>
        <authorList>
            <person name="MacCready J.S."/>
            <person name="Roggenkamp E.M."/>
            <person name="Gdanetz K."/>
            <person name="Chilvers M.I."/>
        </authorList>
    </citation>
    <scope>NUCLEOTIDE SEQUENCE</scope>
    <source>
        <strain evidence="4">PM02</strain>
    </source>
</reference>
<accession>A0AAD9I376</accession>
<dbReference type="InterPro" id="IPR037278">
    <property type="entry name" value="ARFGAP/RecO"/>
</dbReference>
<dbReference type="EMBL" id="JAQQPM010000003">
    <property type="protein sequence ID" value="KAK2069627.1"/>
    <property type="molecule type" value="Genomic_DNA"/>
</dbReference>
<dbReference type="PANTHER" id="PTHR45705">
    <property type="entry name" value="FI20236P1"/>
    <property type="match status" value="1"/>
</dbReference>
<feature type="region of interest" description="Disordered" evidence="2">
    <location>
        <begin position="273"/>
        <end position="421"/>
    </location>
</feature>
<evidence type="ECO:0000313" key="4">
    <source>
        <dbReference type="EMBL" id="KAK2069627.1"/>
    </source>
</evidence>
<dbReference type="GO" id="GO:0008270">
    <property type="term" value="F:zinc ion binding"/>
    <property type="evidence" value="ECO:0007669"/>
    <property type="project" value="UniProtKB-KW"/>
</dbReference>
<evidence type="ECO:0000259" key="3">
    <source>
        <dbReference type="PROSITE" id="PS50115"/>
    </source>
</evidence>
<dbReference type="InterPro" id="IPR001164">
    <property type="entry name" value="ArfGAP_dom"/>
</dbReference>
<dbReference type="GO" id="GO:0005096">
    <property type="term" value="F:GTPase activator activity"/>
    <property type="evidence" value="ECO:0007669"/>
    <property type="project" value="InterPro"/>
</dbReference>
<dbReference type="FunFam" id="1.10.220.150:FF:000026">
    <property type="entry name" value="GTPase activating protein for Arf, putative"/>
    <property type="match status" value="1"/>
</dbReference>
<feature type="region of interest" description="Disordered" evidence="2">
    <location>
        <begin position="122"/>
        <end position="201"/>
    </location>
</feature>
<dbReference type="PANTHER" id="PTHR45705:SF7">
    <property type="entry name" value="ACTIVATING PROTEIN FOR ARF, PUTATIVE (AFU_ORTHOLOGUE AFUA_4G09120)-RELATED"/>
    <property type="match status" value="1"/>
</dbReference>
<gene>
    <name evidence="4" type="ORF">P8C59_004186</name>
</gene>
<keyword evidence="5" id="KW-1185">Reference proteome</keyword>
<keyword evidence="1" id="KW-0863">Zinc-finger</keyword>
<comment type="caution">
    <text evidence="4">The sequence shown here is derived from an EMBL/GenBank/DDBJ whole genome shotgun (WGS) entry which is preliminary data.</text>
</comment>
<dbReference type="InterPro" id="IPR009060">
    <property type="entry name" value="UBA-like_sf"/>
</dbReference>
<dbReference type="Proteomes" id="UP001217918">
    <property type="component" value="Unassembled WGS sequence"/>
</dbReference>
<feature type="compositionally biased region" description="Low complexity" evidence="2">
    <location>
        <begin position="289"/>
        <end position="307"/>
    </location>
</feature>
<evidence type="ECO:0000256" key="1">
    <source>
        <dbReference type="PROSITE-ProRule" id="PRU00288"/>
    </source>
</evidence>
<sequence length="421" mass="46020">MTTALSKRQAARNEKTLQDLVRNVPGNSLCADCQARNPTWASWSLGVFLCMRCAAIHRKLGTHVSKVKSLSMDSWSNEQVENMKKVGNVASNKNYNPQNKKPPTPIDADEADSAMERFIRSKYTNTTLGTTARHHTGSTESDETPPPLPPKTPGRFGFRSASSIFPLGSKSKKAARDGLSSPRELPASPRRGIVPSDMGTAGNFERKLARLRDMGFTDNQRNTIVLKGVNGSLERAVEALDYFAQHLQMSRAPQHVDTKASILALYSHPQLAGNAPQSQQQLPGQDHNQASADQSAPAQQQPQHQDPFAWAQTFPSQDQMQQQQQQQHNHYTTQNQGRAVSVSPAPGTNNPFLFNGSEASSPGPTKPASLHHQQQQAPPSLIDFTSKQNGSRDSMMATGLDWGSGRHSPDAFASLSARDVR</sequence>
<keyword evidence="1" id="KW-0479">Metal-binding</keyword>
<dbReference type="PROSITE" id="PS50115">
    <property type="entry name" value="ARFGAP"/>
    <property type="match status" value="1"/>
</dbReference>
<dbReference type="PRINTS" id="PR00405">
    <property type="entry name" value="REVINTRACTNG"/>
</dbReference>